<dbReference type="Pfam" id="PF00590">
    <property type="entry name" value="TP_methylase"/>
    <property type="match status" value="1"/>
</dbReference>
<evidence type="ECO:0000313" key="8">
    <source>
        <dbReference type="Proteomes" id="UP000605670"/>
    </source>
</evidence>
<dbReference type="NCBIfam" id="TIGR01469">
    <property type="entry name" value="cobA_cysG_Cterm"/>
    <property type="match status" value="1"/>
</dbReference>
<keyword evidence="8" id="KW-1185">Reference proteome</keyword>
<protein>
    <recommendedName>
        <fullName evidence="1">uroporphyrinogen-III C-methyltransferase</fullName>
        <ecNumber evidence="1">2.1.1.107</ecNumber>
    </recommendedName>
</protein>
<evidence type="ECO:0000259" key="6">
    <source>
        <dbReference type="Pfam" id="PF00590"/>
    </source>
</evidence>
<evidence type="ECO:0000256" key="3">
    <source>
        <dbReference type="ARBA" id="ARBA00022679"/>
    </source>
</evidence>
<organism evidence="7 8">
    <name type="scientific">Ornithinimicrobium tianjinense</name>
    <dbReference type="NCBI Taxonomy" id="1195761"/>
    <lineage>
        <taxon>Bacteria</taxon>
        <taxon>Bacillati</taxon>
        <taxon>Actinomycetota</taxon>
        <taxon>Actinomycetes</taxon>
        <taxon>Micrococcales</taxon>
        <taxon>Ornithinimicrobiaceae</taxon>
        <taxon>Ornithinimicrobium</taxon>
    </lineage>
</organism>
<dbReference type="Gene3D" id="3.40.1010.10">
    <property type="entry name" value="Cobalt-precorrin-4 Transmethylase, Domain 1"/>
    <property type="match status" value="1"/>
</dbReference>
<dbReference type="FunFam" id="3.40.1010.10:FF:000001">
    <property type="entry name" value="Siroheme synthase"/>
    <property type="match status" value="1"/>
</dbReference>
<accession>A0A917BP19</accession>
<dbReference type="SUPFAM" id="SSF53790">
    <property type="entry name" value="Tetrapyrrole methylase"/>
    <property type="match status" value="1"/>
</dbReference>
<keyword evidence="2" id="KW-0489">Methyltransferase</keyword>
<keyword evidence="5" id="KW-0627">Porphyrin biosynthesis</keyword>
<dbReference type="EC" id="2.1.1.107" evidence="1"/>
<dbReference type="InterPro" id="IPR006366">
    <property type="entry name" value="CobA/CysG_C"/>
</dbReference>
<reference evidence="7" key="2">
    <citation type="submission" date="2020-09" db="EMBL/GenBank/DDBJ databases">
        <authorList>
            <person name="Sun Q."/>
            <person name="Zhou Y."/>
        </authorList>
    </citation>
    <scope>NUCLEOTIDE SEQUENCE</scope>
    <source>
        <strain evidence="7">CGMCC 1.12160</strain>
    </source>
</reference>
<name>A0A917BP19_9MICO</name>
<evidence type="ECO:0000256" key="4">
    <source>
        <dbReference type="ARBA" id="ARBA00022691"/>
    </source>
</evidence>
<dbReference type="InterPro" id="IPR014776">
    <property type="entry name" value="4pyrrole_Mease_sub2"/>
</dbReference>
<sequence>MTHDGALTSGPDGRWLPLPGWRGADGLRALVTHPGPLVSETVHALLERGLEVSVATDTPDAEVRDLAGRGLVTVVPTTGAELDQVDLVVRDRAGLAPEETAASLTTASTPPGEVVLVGGGPGSTGLLTLDGAEALRTADVVVYDRLAPLGALDLAPASAERVPVGKIPRGEFTPQEVINEVLVSRSLQGRRVVRLKGGDSFVFGRGGEEWLACAAAGVPVRVVPGVTSAVAVPGLAGIPVTHRDVTPGFVVVSGHVGPDDPRNTVDWAALAASGLTIVVLMGVSTLGSIARRLVEHGLPGTTPAAVVADGAMPSQRSVRGDLLTIAAAADEAGICAPAVAVIGRTVGVLDQVETGPA</sequence>
<dbReference type="PANTHER" id="PTHR45790:SF3">
    <property type="entry name" value="S-ADENOSYL-L-METHIONINE-DEPENDENT UROPORPHYRINOGEN III METHYLTRANSFERASE, CHLOROPLASTIC"/>
    <property type="match status" value="1"/>
</dbReference>
<evidence type="ECO:0000256" key="1">
    <source>
        <dbReference type="ARBA" id="ARBA00012162"/>
    </source>
</evidence>
<feature type="domain" description="Tetrapyrrole methylase" evidence="6">
    <location>
        <begin position="114"/>
        <end position="323"/>
    </location>
</feature>
<reference evidence="7" key="1">
    <citation type="journal article" date="2014" name="Int. J. Syst. Evol. Microbiol.">
        <title>Complete genome sequence of Corynebacterium casei LMG S-19264T (=DSM 44701T), isolated from a smear-ripened cheese.</title>
        <authorList>
            <consortium name="US DOE Joint Genome Institute (JGI-PGF)"/>
            <person name="Walter F."/>
            <person name="Albersmeier A."/>
            <person name="Kalinowski J."/>
            <person name="Ruckert C."/>
        </authorList>
    </citation>
    <scope>NUCLEOTIDE SEQUENCE</scope>
    <source>
        <strain evidence="7">CGMCC 1.12160</strain>
    </source>
</reference>
<keyword evidence="4" id="KW-0949">S-adenosyl-L-methionine</keyword>
<evidence type="ECO:0000256" key="2">
    <source>
        <dbReference type="ARBA" id="ARBA00022603"/>
    </source>
</evidence>
<dbReference type="EMBL" id="BMEM01000003">
    <property type="protein sequence ID" value="GGF51963.1"/>
    <property type="molecule type" value="Genomic_DNA"/>
</dbReference>
<dbReference type="Proteomes" id="UP000605670">
    <property type="component" value="Unassembled WGS sequence"/>
</dbReference>
<proteinExistence type="predicted"/>
<dbReference type="Gene3D" id="3.30.950.10">
    <property type="entry name" value="Methyltransferase, Cobalt-precorrin-4 Transmethylase, Domain 2"/>
    <property type="match status" value="1"/>
</dbReference>
<dbReference type="CDD" id="cd11642">
    <property type="entry name" value="SUMT"/>
    <property type="match status" value="1"/>
</dbReference>
<dbReference type="NCBIfam" id="NF004790">
    <property type="entry name" value="PRK06136.1"/>
    <property type="match status" value="1"/>
</dbReference>
<dbReference type="GO" id="GO:0019354">
    <property type="term" value="P:siroheme biosynthetic process"/>
    <property type="evidence" value="ECO:0007669"/>
    <property type="project" value="InterPro"/>
</dbReference>
<evidence type="ECO:0000256" key="5">
    <source>
        <dbReference type="ARBA" id="ARBA00023244"/>
    </source>
</evidence>
<dbReference type="RefSeq" id="WP_188430362.1">
    <property type="nucleotide sequence ID" value="NZ_BAABKH010000003.1"/>
</dbReference>
<dbReference type="GO" id="GO:0004851">
    <property type="term" value="F:uroporphyrin-III C-methyltransferase activity"/>
    <property type="evidence" value="ECO:0007669"/>
    <property type="project" value="UniProtKB-EC"/>
</dbReference>
<gene>
    <name evidence="7" type="ORF">GCM10011366_19790</name>
</gene>
<keyword evidence="3" id="KW-0808">Transferase</keyword>
<comment type="caution">
    <text evidence="7">The sequence shown here is derived from an EMBL/GenBank/DDBJ whole genome shotgun (WGS) entry which is preliminary data.</text>
</comment>
<dbReference type="InterPro" id="IPR000878">
    <property type="entry name" value="4pyrrol_Mease"/>
</dbReference>
<dbReference type="InterPro" id="IPR050161">
    <property type="entry name" value="Siro_Cobalamin_biosynth"/>
</dbReference>
<dbReference type="InterPro" id="IPR014777">
    <property type="entry name" value="4pyrrole_Mease_sub1"/>
</dbReference>
<dbReference type="GO" id="GO:0032259">
    <property type="term" value="P:methylation"/>
    <property type="evidence" value="ECO:0007669"/>
    <property type="project" value="UniProtKB-KW"/>
</dbReference>
<dbReference type="PANTHER" id="PTHR45790">
    <property type="entry name" value="SIROHEME SYNTHASE-RELATED"/>
    <property type="match status" value="1"/>
</dbReference>
<dbReference type="InterPro" id="IPR035996">
    <property type="entry name" value="4pyrrol_Methylase_sf"/>
</dbReference>
<evidence type="ECO:0000313" key="7">
    <source>
        <dbReference type="EMBL" id="GGF51963.1"/>
    </source>
</evidence>
<dbReference type="AlphaFoldDB" id="A0A917BP19"/>